<protein>
    <submittedName>
        <fullName evidence="1">Ribbon-helix-helix, copG family protein</fullName>
    </submittedName>
</protein>
<dbReference type="GO" id="GO:0006355">
    <property type="term" value="P:regulation of DNA-templated transcription"/>
    <property type="evidence" value="ECO:0007669"/>
    <property type="project" value="InterPro"/>
</dbReference>
<sequence>MLVAKKKPGPKTDNPMDTMLRVRVDKITLEKLDDSAKELNTSRSEIIRKGIHKIHDDLKK</sequence>
<comment type="caution">
    <text evidence="1">The sequence shown here is derived from an EMBL/GenBank/DDBJ whole genome shotgun (WGS) entry which is preliminary data.</text>
</comment>
<accession>A0A090Y5I1</accession>
<evidence type="ECO:0000313" key="1">
    <source>
        <dbReference type="EMBL" id="KFM93466.1"/>
    </source>
</evidence>
<dbReference type="PATRIC" id="fig|44252.3.peg.6080"/>
<evidence type="ECO:0000313" key="2">
    <source>
        <dbReference type="Proteomes" id="UP000029278"/>
    </source>
</evidence>
<dbReference type="RefSeq" id="WP_036627131.1">
    <property type="nucleotide sequence ID" value="NZ_BGMM01000019.1"/>
</dbReference>
<dbReference type="HOGENOM" id="CLU_198307_0_0_9"/>
<name>A0A090Y5I1_PAEMA</name>
<gene>
    <name evidence="1" type="ORF">DJ90_4897</name>
</gene>
<keyword evidence="2" id="KW-1185">Reference proteome</keyword>
<proteinExistence type="predicted"/>
<reference evidence="1 2" key="1">
    <citation type="submission" date="2014-04" db="EMBL/GenBank/DDBJ databases">
        <authorList>
            <person name="Bishop-Lilly K.A."/>
            <person name="Broomall S.M."/>
            <person name="Chain P.S."/>
            <person name="Chertkov O."/>
            <person name="Coyne S.R."/>
            <person name="Daligault H.E."/>
            <person name="Davenport K.W."/>
            <person name="Erkkila T."/>
            <person name="Frey K.G."/>
            <person name="Gibbons H.S."/>
            <person name="Gu W."/>
            <person name="Jaissle J."/>
            <person name="Johnson S.L."/>
            <person name="Koroleva G.I."/>
            <person name="Ladner J.T."/>
            <person name="Lo C.-C."/>
            <person name="Minogue T.D."/>
            <person name="Munk C."/>
            <person name="Palacios G.F."/>
            <person name="Redden C.L."/>
            <person name="Rosenzweig C.N."/>
            <person name="Scholz M.B."/>
            <person name="Teshima H."/>
            <person name="Xu Y."/>
        </authorList>
    </citation>
    <scope>NUCLEOTIDE SEQUENCE [LARGE SCALE GENOMIC DNA]</scope>
    <source>
        <strain evidence="1 2">8244</strain>
    </source>
</reference>
<dbReference type="AlphaFoldDB" id="A0A090Y5I1"/>
<dbReference type="Proteomes" id="UP000029278">
    <property type="component" value="Unassembled WGS sequence"/>
</dbReference>
<dbReference type="EMBL" id="JMQA01000052">
    <property type="protein sequence ID" value="KFM93466.1"/>
    <property type="molecule type" value="Genomic_DNA"/>
</dbReference>
<organism evidence="1 2">
    <name type="scientific">Paenibacillus macerans</name>
    <name type="common">Bacillus macerans</name>
    <dbReference type="NCBI Taxonomy" id="44252"/>
    <lineage>
        <taxon>Bacteria</taxon>
        <taxon>Bacillati</taxon>
        <taxon>Bacillota</taxon>
        <taxon>Bacilli</taxon>
        <taxon>Bacillales</taxon>
        <taxon>Paenibacillaceae</taxon>
        <taxon>Paenibacillus</taxon>
    </lineage>
</organism>